<evidence type="ECO:0000313" key="3">
    <source>
        <dbReference type="Proteomes" id="UP000502041"/>
    </source>
</evidence>
<accession>A0A6H2H6A2</accession>
<feature type="compositionally biased region" description="Basic and acidic residues" evidence="1">
    <location>
        <begin position="175"/>
        <end position="184"/>
    </location>
</feature>
<dbReference type="EMBL" id="CP051461">
    <property type="protein sequence ID" value="QJC55333.1"/>
    <property type="molecule type" value="Genomic_DNA"/>
</dbReference>
<name>A0A6H2H6A2_9BURK</name>
<feature type="compositionally biased region" description="Acidic residues" evidence="1">
    <location>
        <begin position="139"/>
        <end position="159"/>
    </location>
</feature>
<dbReference type="RefSeq" id="WP_168921217.1">
    <property type="nucleotide sequence ID" value="NZ_CP051461.1"/>
</dbReference>
<dbReference type="AlphaFoldDB" id="A0A6H2H6A2"/>
<evidence type="ECO:0000256" key="1">
    <source>
        <dbReference type="SAM" id="MobiDB-lite"/>
    </source>
</evidence>
<organism evidence="2 3">
    <name type="scientific">Polaromonas vacuolata</name>
    <dbReference type="NCBI Taxonomy" id="37448"/>
    <lineage>
        <taxon>Bacteria</taxon>
        <taxon>Pseudomonadati</taxon>
        <taxon>Pseudomonadota</taxon>
        <taxon>Betaproteobacteria</taxon>
        <taxon>Burkholderiales</taxon>
        <taxon>Comamonadaceae</taxon>
        <taxon>Polaromonas</taxon>
    </lineage>
</organism>
<gene>
    <name evidence="2" type="ORF">HC248_00611</name>
</gene>
<proteinExistence type="predicted"/>
<dbReference type="KEGG" id="pvac:HC248_00611"/>
<evidence type="ECO:0000313" key="2">
    <source>
        <dbReference type="EMBL" id="QJC55333.1"/>
    </source>
</evidence>
<keyword evidence="3" id="KW-1185">Reference proteome</keyword>
<sequence>MTISPFFEDLRSAYQSELDDLRFDSEGGDVLSARLADKRGELDFLIQMMRLSPEMVAVIFHKGFSFHEPAMMDNLIGHAADELPEWDELKAGIGLQPWAEKLANVVLKQADGEWFLSVAAALEYMNVTPGTAPVRQHDEVEDEEDDYQDEDDGQDDEQSSDQRTGTLDSDEDLGDDAKSRRDNADDWMSDQGFERKN</sequence>
<protein>
    <submittedName>
        <fullName evidence="2">Uncharacterized protein</fullName>
    </submittedName>
</protein>
<feature type="region of interest" description="Disordered" evidence="1">
    <location>
        <begin position="130"/>
        <end position="197"/>
    </location>
</feature>
<reference evidence="2 3" key="1">
    <citation type="submission" date="2020-04" db="EMBL/GenBank/DDBJ databases">
        <title>Complete genome of a Psychrophilic, Marine, Gas Vacuolate Bacterium Polaromonas vacuolata KCTC 22033T.</title>
        <authorList>
            <person name="Hwang K."/>
            <person name="Kim K.M."/>
        </authorList>
    </citation>
    <scope>NUCLEOTIDE SEQUENCE [LARGE SCALE GENOMIC DNA]</scope>
    <source>
        <strain evidence="2 3">KCTC 22033</strain>
    </source>
</reference>
<dbReference type="Proteomes" id="UP000502041">
    <property type="component" value="Chromosome"/>
</dbReference>